<name>A0A0K9PU54_ZOSMR</name>
<keyword evidence="2" id="KW-1185">Reference proteome</keyword>
<dbReference type="EMBL" id="LFYR01000625">
    <property type="protein sequence ID" value="KMZ72506.1"/>
    <property type="molecule type" value="Genomic_DNA"/>
</dbReference>
<dbReference type="OrthoDB" id="206796at2759"/>
<dbReference type="InterPro" id="IPR018616">
    <property type="entry name" value="GUCD1"/>
</dbReference>
<accession>A0A0K9PU54</accession>
<sequence>MSICASRQEDEEEETFVWSLEILSKAGDQDTSLITCSSHPNPSANSLRSFSVDVPHVQQVSDWDCGIACVLMVLRTLGLTHCEIHHLRDLCPTNSIWTIDLAYLLHTFSVAFSYHTTTIGANPDYCVEAYYREQLRNDIVRVDGLFQKAEQVGIDVQNRSTSAQEISGLILSGNYIAVALVDKFKLSDSLTKDVHDSRSYIGHYVVLCGFNMNTEEFDMRDPSSKRKHEKASLKCFEDAHSTFGTDHDILLEMLKTAIN</sequence>
<gene>
    <name evidence="1" type="ORF">ZOSMA_162G00270</name>
</gene>
<proteinExistence type="predicted"/>
<evidence type="ECO:0000313" key="1">
    <source>
        <dbReference type="EMBL" id="KMZ72506.1"/>
    </source>
</evidence>
<dbReference type="OMA" id="SKMHERI"/>
<dbReference type="Gene3D" id="3.90.70.10">
    <property type="entry name" value="Cysteine proteinases"/>
    <property type="match status" value="1"/>
</dbReference>
<comment type="caution">
    <text evidence="1">The sequence shown here is derived from an EMBL/GenBank/DDBJ whole genome shotgun (WGS) entry which is preliminary data.</text>
</comment>
<evidence type="ECO:0008006" key="3">
    <source>
        <dbReference type="Google" id="ProtNLM"/>
    </source>
</evidence>
<dbReference type="Pfam" id="PF09778">
    <property type="entry name" value="Guanylate_cyc_2"/>
    <property type="match status" value="1"/>
</dbReference>
<dbReference type="PANTHER" id="PTHR31400">
    <property type="entry name" value="GUANYLYL CYCLASE DOMAIN CONTAINING PROTEIN 1 GUCD1"/>
    <property type="match status" value="1"/>
</dbReference>
<reference evidence="2" key="1">
    <citation type="journal article" date="2016" name="Nature">
        <title>The genome of the seagrass Zostera marina reveals angiosperm adaptation to the sea.</title>
        <authorList>
            <person name="Olsen J.L."/>
            <person name="Rouze P."/>
            <person name="Verhelst B."/>
            <person name="Lin Y.-C."/>
            <person name="Bayer T."/>
            <person name="Collen J."/>
            <person name="Dattolo E."/>
            <person name="De Paoli E."/>
            <person name="Dittami S."/>
            <person name="Maumus F."/>
            <person name="Michel G."/>
            <person name="Kersting A."/>
            <person name="Lauritano C."/>
            <person name="Lohaus R."/>
            <person name="Toepel M."/>
            <person name="Tonon T."/>
            <person name="Vanneste K."/>
            <person name="Amirebrahimi M."/>
            <person name="Brakel J."/>
            <person name="Bostroem C."/>
            <person name="Chovatia M."/>
            <person name="Grimwood J."/>
            <person name="Jenkins J.W."/>
            <person name="Jueterbock A."/>
            <person name="Mraz A."/>
            <person name="Stam W.T."/>
            <person name="Tice H."/>
            <person name="Bornberg-Bauer E."/>
            <person name="Green P.J."/>
            <person name="Pearson G.A."/>
            <person name="Procaccini G."/>
            <person name="Duarte C.M."/>
            <person name="Schmutz J."/>
            <person name="Reusch T.B.H."/>
            <person name="Van de Peer Y."/>
        </authorList>
    </citation>
    <scope>NUCLEOTIDE SEQUENCE [LARGE SCALE GENOMIC DNA]</scope>
    <source>
        <strain evidence="2">cv. Finnish</strain>
    </source>
</reference>
<protein>
    <recommendedName>
        <fullName evidence="3">Guanylyl cyclase</fullName>
    </recommendedName>
</protein>
<evidence type="ECO:0000313" key="2">
    <source>
        <dbReference type="Proteomes" id="UP000036987"/>
    </source>
</evidence>
<dbReference type="Proteomes" id="UP000036987">
    <property type="component" value="Unassembled WGS sequence"/>
</dbReference>
<organism evidence="1 2">
    <name type="scientific">Zostera marina</name>
    <name type="common">Eelgrass</name>
    <dbReference type="NCBI Taxonomy" id="29655"/>
    <lineage>
        <taxon>Eukaryota</taxon>
        <taxon>Viridiplantae</taxon>
        <taxon>Streptophyta</taxon>
        <taxon>Embryophyta</taxon>
        <taxon>Tracheophyta</taxon>
        <taxon>Spermatophyta</taxon>
        <taxon>Magnoliopsida</taxon>
        <taxon>Liliopsida</taxon>
        <taxon>Zosteraceae</taxon>
        <taxon>Zostera</taxon>
    </lineage>
</organism>
<dbReference type="PANTHER" id="PTHR31400:SF1">
    <property type="entry name" value="PROTEIN GUCD1"/>
    <property type="match status" value="1"/>
</dbReference>
<dbReference type="AlphaFoldDB" id="A0A0K9PU54"/>